<feature type="chain" id="PRO_5006428717" description="DUF1120 domain-containing protein" evidence="1">
    <location>
        <begin position="23"/>
        <end position="227"/>
    </location>
</feature>
<feature type="signal peptide" evidence="1">
    <location>
        <begin position="1"/>
        <end position="22"/>
    </location>
</feature>
<proteinExistence type="predicted"/>
<dbReference type="Proteomes" id="UP000051446">
    <property type="component" value="Unassembled WGS sequence"/>
</dbReference>
<protein>
    <recommendedName>
        <fullName evidence="4">DUF1120 domain-containing protein</fullName>
    </recommendedName>
</protein>
<name>A0A0R2YAK2_9PSED</name>
<dbReference type="EMBL" id="JYLH01000007">
    <property type="protein sequence ID" value="KRP45302.1"/>
    <property type="molecule type" value="Genomic_DNA"/>
</dbReference>
<organism evidence="2 3">
    <name type="scientific">Pseudomonas libanensis</name>
    <dbReference type="NCBI Taxonomy" id="75588"/>
    <lineage>
        <taxon>Bacteria</taxon>
        <taxon>Pseudomonadati</taxon>
        <taxon>Pseudomonadota</taxon>
        <taxon>Gammaproteobacteria</taxon>
        <taxon>Pseudomonadales</taxon>
        <taxon>Pseudomonadaceae</taxon>
        <taxon>Pseudomonas</taxon>
    </lineage>
</organism>
<dbReference type="RefSeq" id="WP_057012526.1">
    <property type="nucleotide sequence ID" value="NZ_JYLH01000007.1"/>
</dbReference>
<evidence type="ECO:0000256" key="1">
    <source>
        <dbReference type="SAM" id="SignalP"/>
    </source>
</evidence>
<comment type="caution">
    <text evidence="2">The sequence shown here is derived from an EMBL/GenBank/DDBJ whole genome shotgun (WGS) entry which is preliminary data.</text>
</comment>
<evidence type="ECO:0000313" key="2">
    <source>
        <dbReference type="EMBL" id="KRP45302.1"/>
    </source>
</evidence>
<evidence type="ECO:0000313" key="3">
    <source>
        <dbReference type="Proteomes" id="UP000051446"/>
    </source>
</evidence>
<evidence type="ECO:0008006" key="4">
    <source>
        <dbReference type="Google" id="ProtNLM"/>
    </source>
</evidence>
<dbReference type="PATRIC" id="fig|75588.4.peg.4980"/>
<accession>A0A0R2YAK2</accession>
<keyword evidence="1" id="KW-0732">Signal</keyword>
<gene>
    <name evidence="2" type="ORF">TU73_12850</name>
</gene>
<sequence length="227" mass="24375">MKQLFVIPALALAMASPLVANAATGQTGKDSETMKVSAFVAAPICDFNLNDSEPANFGVIEPTKLTLHSVYTLPEQQVTMTVDCKGKTLVRMTVEDKYLDILRAKNAPGMRHDATRQFGLVDVSDPAETKLFGSYTIEIKTLNATIDGAVSQPGMSAAGRGRTNEIFSSKTATGVEPETMVFGDGNVYANKIDAVFNIIPTILPASTLDLGRDVDLVGETTFKMVYM</sequence>
<dbReference type="AlphaFoldDB" id="A0A0R2YAK2"/>
<reference evidence="2 3" key="1">
    <citation type="submission" date="2015-02" db="EMBL/GenBank/DDBJ databases">
        <title>Pseudomonas helleri sp. nov. and Pseudomonas weihenstephanensis sp. nov., isolated from raw cows milk.</title>
        <authorList>
            <person name="von Neubeck M."/>
            <person name="Huptas C."/>
            <person name="Wenning M."/>
            <person name="Scherer S."/>
        </authorList>
    </citation>
    <scope>NUCLEOTIDE SEQUENCE [LARGE SCALE GENOMIC DNA]</scope>
    <source>
        <strain evidence="2 3">DSM 17149</strain>
    </source>
</reference>